<gene>
    <name evidence="1" type="ORF">LCGC14_2629140</name>
</gene>
<dbReference type="EMBL" id="LAZR01045048">
    <property type="protein sequence ID" value="KKK99802.1"/>
    <property type="molecule type" value="Genomic_DNA"/>
</dbReference>
<reference evidence="1" key="1">
    <citation type="journal article" date="2015" name="Nature">
        <title>Complex archaea that bridge the gap between prokaryotes and eukaryotes.</title>
        <authorList>
            <person name="Spang A."/>
            <person name="Saw J.H."/>
            <person name="Jorgensen S.L."/>
            <person name="Zaremba-Niedzwiedzka K."/>
            <person name="Martijn J."/>
            <person name="Lind A.E."/>
            <person name="van Eijk R."/>
            <person name="Schleper C."/>
            <person name="Guy L."/>
            <person name="Ettema T.J."/>
        </authorList>
    </citation>
    <scope>NUCLEOTIDE SEQUENCE</scope>
</reference>
<feature type="non-terminal residue" evidence="1">
    <location>
        <position position="26"/>
    </location>
</feature>
<name>A0A0F9A0P4_9ZZZZ</name>
<organism evidence="1">
    <name type="scientific">marine sediment metagenome</name>
    <dbReference type="NCBI Taxonomy" id="412755"/>
    <lineage>
        <taxon>unclassified sequences</taxon>
        <taxon>metagenomes</taxon>
        <taxon>ecological metagenomes</taxon>
    </lineage>
</organism>
<comment type="caution">
    <text evidence="1">The sequence shown here is derived from an EMBL/GenBank/DDBJ whole genome shotgun (WGS) entry which is preliminary data.</text>
</comment>
<accession>A0A0F9A0P4</accession>
<protein>
    <submittedName>
        <fullName evidence="1">Uncharacterized protein</fullName>
    </submittedName>
</protein>
<proteinExistence type="predicted"/>
<dbReference type="AlphaFoldDB" id="A0A0F9A0P4"/>
<sequence>MLIKKEPVSRIKVDKEGYIVEIEHYS</sequence>
<evidence type="ECO:0000313" key="1">
    <source>
        <dbReference type="EMBL" id="KKK99802.1"/>
    </source>
</evidence>